<proteinExistence type="predicted"/>
<keyword evidence="2" id="KW-1185">Reference proteome</keyword>
<dbReference type="STRING" id="1231336.L248_2376"/>
<organism evidence="1 2">
    <name type="scientific">Schleiferilactobacillus shenzhenensis LY-73</name>
    <dbReference type="NCBI Taxonomy" id="1231336"/>
    <lineage>
        <taxon>Bacteria</taxon>
        <taxon>Bacillati</taxon>
        <taxon>Bacillota</taxon>
        <taxon>Bacilli</taxon>
        <taxon>Lactobacillales</taxon>
        <taxon>Lactobacillaceae</taxon>
        <taxon>Schleiferilactobacillus</taxon>
    </lineage>
</organism>
<accession>U4TQG9</accession>
<reference evidence="2" key="1">
    <citation type="journal article" date="2013" name="Genome Announc.">
        <title>Whole-Genome Sequencing of Lactobacillus shenzhenensis Strain LY-73T.</title>
        <authorList>
            <person name="Lin Z."/>
            <person name="Liu Z."/>
            <person name="Yang R."/>
            <person name="Zou Y."/>
            <person name="Wan D."/>
            <person name="Chen J."/>
            <person name="Guo M."/>
            <person name="Zhao J."/>
            <person name="Fang C."/>
            <person name="Yang R."/>
            <person name="Liu F."/>
        </authorList>
    </citation>
    <scope>NUCLEOTIDE SEQUENCE [LARGE SCALE GENOMIC DNA]</scope>
    <source>
        <strain evidence="2">LY-73</strain>
    </source>
</reference>
<dbReference type="Proteomes" id="UP000030647">
    <property type="component" value="Unassembled WGS sequence"/>
</dbReference>
<dbReference type="HOGENOM" id="CLU_218734_0_0_9"/>
<protein>
    <submittedName>
        <fullName evidence="1">Uncharacterized protein</fullName>
    </submittedName>
</protein>
<sequence>MIISAFRGYWILPQSAKMGQDSAAAVDPESYWILPQSAKMGR</sequence>
<evidence type="ECO:0000313" key="2">
    <source>
        <dbReference type="Proteomes" id="UP000030647"/>
    </source>
</evidence>
<evidence type="ECO:0000313" key="1">
    <source>
        <dbReference type="EMBL" id="ERL65690.1"/>
    </source>
</evidence>
<gene>
    <name evidence="1" type="ORF">L248_2376</name>
</gene>
<dbReference type="EMBL" id="KI271585">
    <property type="protein sequence ID" value="ERL65690.1"/>
    <property type="molecule type" value="Genomic_DNA"/>
</dbReference>
<dbReference type="AlphaFoldDB" id="U4TQG9"/>
<name>U4TQG9_9LACO</name>